<sequence>MENIPFYVYAAFSLTIFATLYLFYRATKKSKGFIVLLSIWITVQSVIGILGFYTLTNSIPPRFPFLLLPPLVFTIVQFTTKRGVLFIDSLDLKSLTIIHVIRIPVELILYWLFIAKAVPQLMTFEGRNFDIISGITAPFVYYFGFVEPKLTKSILIGWNVLCIGLLLNIMINGMLSAPTQIQQFGFEQPNIAVLHFPFIFLPACIVPIVLFSHLASIRQLILNNNQTNKK</sequence>
<dbReference type="Proteomes" id="UP000078459">
    <property type="component" value="Unassembled WGS sequence"/>
</dbReference>
<proteinExistence type="predicted"/>
<dbReference type="OrthoDB" id="675847at2"/>
<feature type="transmembrane region" description="Helical" evidence="1">
    <location>
        <begin position="61"/>
        <end position="80"/>
    </location>
</feature>
<feature type="transmembrane region" description="Helical" evidence="1">
    <location>
        <begin position="191"/>
        <end position="211"/>
    </location>
</feature>
<dbReference type="STRING" id="1826909.A5893_00455"/>
<feature type="transmembrane region" description="Helical" evidence="1">
    <location>
        <begin position="126"/>
        <end position="146"/>
    </location>
</feature>
<organism evidence="2 3">
    <name type="scientific">Pedobacter psychrophilus</name>
    <dbReference type="NCBI Taxonomy" id="1826909"/>
    <lineage>
        <taxon>Bacteria</taxon>
        <taxon>Pseudomonadati</taxon>
        <taxon>Bacteroidota</taxon>
        <taxon>Sphingobacteriia</taxon>
        <taxon>Sphingobacteriales</taxon>
        <taxon>Sphingobacteriaceae</taxon>
        <taxon>Pedobacter</taxon>
    </lineage>
</organism>
<feature type="transmembrane region" description="Helical" evidence="1">
    <location>
        <begin position="92"/>
        <end position="114"/>
    </location>
</feature>
<protein>
    <submittedName>
        <fullName evidence="2">Uncharacterized protein</fullName>
    </submittedName>
</protein>
<name>A0A179DKG7_9SPHI</name>
<gene>
    <name evidence="2" type="ORF">A5893_00455</name>
</gene>
<dbReference type="RefSeq" id="WP_068820647.1">
    <property type="nucleotide sequence ID" value="NZ_LWHJ01000011.1"/>
</dbReference>
<keyword evidence="1" id="KW-1133">Transmembrane helix</keyword>
<evidence type="ECO:0000256" key="1">
    <source>
        <dbReference type="SAM" id="Phobius"/>
    </source>
</evidence>
<feature type="transmembrane region" description="Helical" evidence="1">
    <location>
        <begin position="6"/>
        <end position="24"/>
    </location>
</feature>
<reference evidence="2 3" key="1">
    <citation type="submission" date="2016-04" db="EMBL/GenBank/DDBJ databases">
        <authorList>
            <person name="Evans L.H."/>
            <person name="Alamgir A."/>
            <person name="Owens N."/>
            <person name="Weber N.D."/>
            <person name="Virtaneva K."/>
            <person name="Barbian K."/>
            <person name="Babar A."/>
            <person name="Rosenke K."/>
        </authorList>
    </citation>
    <scope>NUCLEOTIDE SEQUENCE [LARGE SCALE GENOMIC DNA]</scope>
    <source>
        <strain evidence="2 3">CCM 8644</strain>
    </source>
</reference>
<keyword evidence="1" id="KW-0472">Membrane</keyword>
<evidence type="ECO:0000313" key="2">
    <source>
        <dbReference type="EMBL" id="OAQ41616.1"/>
    </source>
</evidence>
<accession>A0A179DKG7</accession>
<evidence type="ECO:0000313" key="3">
    <source>
        <dbReference type="Proteomes" id="UP000078459"/>
    </source>
</evidence>
<keyword evidence="1" id="KW-0812">Transmembrane</keyword>
<dbReference type="EMBL" id="LWHJ01000011">
    <property type="protein sequence ID" value="OAQ41616.1"/>
    <property type="molecule type" value="Genomic_DNA"/>
</dbReference>
<reference evidence="2 3" key="2">
    <citation type="submission" date="2016-06" db="EMBL/GenBank/DDBJ databases">
        <title>Pedobacter psychrophilus sp. nov., isolated from Antarctic fragmentary rock.</title>
        <authorList>
            <person name="Svec P."/>
        </authorList>
    </citation>
    <scope>NUCLEOTIDE SEQUENCE [LARGE SCALE GENOMIC DNA]</scope>
    <source>
        <strain evidence="2 3">CCM 8644</strain>
    </source>
</reference>
<keyword evidence="3" id="KW-1185">Reference proteome</keyword>
<dbReference type="AlphaFoldDB" id="A0A179DKG7"/>
<comment type="caution">
    <text evidence="2">The sequence shown here is derived from an EMBL/GenBank/DDBJ whole genome shotgun (WGS) entry which is preliminary data.</text>
</comment>
<feature type="transmembrane region" description="Helical" evidence="1">
    <location>
        <begin position="153"/>
        <end position="171"/>
    </location>
</feature>
<feature type="transmembrane region" description="Helical" evidence="1">
    <location>
        <begin position="33"/>
        <end position="55"/>
    </location>
</feature>